<keyword evidence="1" id="KW-0812">Transmembrane</keyword>
<evidence type="ECO:0000256" key="1">
    <source>
        <dbReference type="SAM" id="Phobius"/>
    </source>
</evidence>
<proteinExistence type="predicted"/>
<comment type="caution">
    <text evidence="2">The sequence shown here is derived from an EMBL/GenBank/DDBJ whole genome shotgun (WGS) entry which is preliminary data.</text>
</comment>
<accession>A0A5F1YA76</accession>
<dbReference type="RefSeq" id="WP_135594396.1">
    <property type="nucleotide sequence ID" value="NZ_RQEZ01000094.1"/>
</dbReference>
<evidence type="ECO:0000313" key="3">
    <source>
        <dbReference type="Proteomes" id="UP000298277"/>
    </source>
</evidence>
<keyword evidence="3" id="KW-1185">Reference proteome</keyword>
<dbReference type="EMBL" id="RQFA01000042">
    <property type="protein sequence ID" value="TGK33734.1"/>
    <property type="molecule type" value="Genomic_DNA"/>
</dbReference>
<sequence length="512" mass="58223">MNSKSETCSFSGAVFSGRIRFSKPAPFFLYILILLYFNFPIFAESYDSYRKDDLLLLSDGKRDLAGRGRFLSFHEGGAEKKETDVSPSHRKQGPYANLNAIYRGLTQHGGVAEEMADRSFSKTILSPEVGYGRKRERLYYQILMSPFLSYEESVNGIKTVVKGADGELLGLGGWDSAVWKLGLEAGRGYQRLDRNGFLFAGFLNYGETYFLWKPLRLSFSGITALMEESSLYTERDKKQSPRRIFGGSLRFGDGSIVKNFRIFYYTYIETRQEAFVGDFFRGPEPFRPYGKYVYYGFEFSSESFSGFRFDLDAIVVRGTPEYGPDAFRSYQTSRYTSAGFAGGRIVWDRREASYFLGGLFFSKDEELRTDRNSNGYSGIRTDLRGYGGKTSFLLSQSLLLQEGTVFAPEQGTSARPDFENKGMRLVQAGARKTWNSRWTLQGILLSSSSSLGIGWEAVAIGGYESEYSYILMSLSYAKVDPQKQEPVFFEEWRRDAEEKEYARFYLSAGAYF</sequence>
<gene>
    <name evidence="2" type="ORF">EHQ17_10550</name>
</gene>
<name>A0A5F1YA76_9LEPT</name>
<reference evidence="2" key="1">
    <citation type="journal article" date="2019" name="PLoS Negl. Trop. Dis.">
        <title>Revisiting the worldwide diversity of Leptospira species in the environment.</title>
        <authorList>
            <person name="Vincent A.T."/>
            <person name="Schiettekatte O."/>
            <person name="Bourhy P."/>
            <person name="Veyrier F.J."/>
            <person name="Picardeau M."/>
        </authorList>
    </citation>
    <scope>NUCLEOTIDE SEQUENCE [LARGE SCALE GENOMIC DNA]</scope>
    <source>
        <strain evidence="2">201800299</strain>
    </source>
</reference>
<evidence type="ECO:0008006" key="4">
    <source>
        <dbReference type="Google" id="ProtNLM"/>
    </source>
</evidence>
<dbReference type="OrthoDB" id="342207at2"/>
<feature type="transmembrane region" description="Helical" evidence="1">
    <location>
        <begin position="27"/>
        <end position="43"/>
    </location>
</feature>
<evidence type="ECO:0000313" key="2">
    <source>
        <dbReference type="EMBL" id="TGK33734.1"/>
    </source>
</evidence>
<keyword evidence="1" id="KW-0472">Membrane</keyword>
<organism evidence="2 3">
    <name type="scientific">Leptospira gomenensis</name>
    <dbReference type="NCBI Taxonomy" id="2484974"/>
    <lineage>
        <taxon>Bacteria</taxon>
        <taxon>Pseudomonadati</taxon>
        <taxon>Spirochaetota</taxon>
        <taxon>Spirochaetia</taxon>
        <taxon>Leptospirales</taxon>
        <taxon>Leptospiraceae</taxon>
        <taxon>Leptospira</taxon>
    </lineage>
</organism>
<protein>
    <recommendedName>
        <fullName evidence="4">Alginate export domain-containing protein</fullName>
    </recommendedName>
</protein>
<keyword evidence="1" id="KW-1133">Transmembrane helix</keyword>
<dbReference type="AlphaFoldDB" id="A0A5F1YA76"/>
<dbReference type="Proteomes" id="UP000298277">
    <property type="component" value="Unassembled WGS sequence"/>
</dbReference>